<protein>
    <recommendedName>
        <fullName evidence="6">FMN dependent NADH:quinone oxidoreductase</fullName>
        <ecNumber evidence="6">1.6.5.-</ecNumber>
    </recommendedName>
    <alternativeName>
        <fullName evidence="6">Azo-dye reductase</fullName>
    </alternativeName>
    <alternativeName>
        <fullName evidence="6">FMN-dependent NADH-azo compound oxidoreductase</fullName>
    </alternativeName>
    <alternativeName>
        <fullName evidence="6">FMN-dependent NADH-azoreductase</fullName>
        <ecNumber evidence="6">1.7.1.17</ecNumber>
    </alternativeName>
</protein>
<keyword evidence="2 6" id="KW-0288">FMN</keyword>
<dbReference type="InterPro" id="IPR023048">
    <property type="entry name" value="NADH:quinone_OxRdtase_FMN_depd"/>
</dbReference>
<dbReference type="Gene3D" id="3.40.50.360">
    <property type="match status" value="1"/>
</dbReference>
<feature type="binding site" evidence="6">
    <location>
        <begin position="133"/>
        <end position="136"/>
    </location>
    <ligand>
        <name>FMN</name>
        <dbReference type="ChEBI" id="CHEBI:58210"/>
    </ligand>
</feature>
<comment type="catalytic activity">
    <reaction evidence="6">
        <text>2 a quinone + NADH + H(+) = 2 a 1,4-benzosemiquinone + NAD(+)</text>
        <dbReference type="Rhea" id="RHEA:65952"/>
        <dbReference type="ChEBI" id="CHEBI:15378"/>
        <dbReference type="ChEBI" id="CHEBI:57540"/>
        <dbReference type="ChEBI" id="CHEBI:57945"/>
        <dbReference type="ChEBI" id="CHEBI:132124"/>
        <dbReference type="ChEBI" id="CHEBI:134225"/>
    </reaction>
</comment>
<dbReference type="RefSeq" id="WP_119330705.1">
    <property type="nucleotide sequence ID" value="NZ_JBHSJH010000001.1"/>
</dbReference>
<comment type="caution">
    <text evidence="8">The sequence shown here is derived from an EMBL/GenBank/DDBJ whole genome shotgun (WGS) entry which is preliminary data.</text>
</comment>
<organism evidence="8 9">
    <name type="scientific">Pseudofrancisella aestuarii</name>
    <dbReference type="NCBI Taxonomy" id="2670347"/>
    <lineage>
        <taxon>Bacteria</taxon>
        <taxon>Pseudomonadati</taxon>
        <taxon>Pseudomonadota</taxon>
        <taxon>Gammaproteobacteria</taxon>
        <taxon>Thiotrichales</taxon>
        <taxon>Francisellaceae</taxon>
        <taxon>Pseudofrancisella</taxon>
    </lineage>
</organism>
<dbReference type="InterPro" id="IPR050104">
    <property type="entry name" value="FMN-dep_NADH:Q_OxRdtase_AzoR1"/>
</dbReference>
<dbReference type="PANTHER" id="PTHR43741">
    <property type="entry name" value="FMN-DEPENDENT NADH-AZOREDUCTASE 1"/>
    <property type="match status" value="1"/>
</dbReference>
<evidence type="ECO:0000256" key="4">
    <source>
        <dbReference type="ARBA" id="ARBA00023027"/>
    </source>
</evidence>
<dbReference type="PANTHER" id="PTHR43741:SF4">
    <property type="entry name" value="FMN-DEPENDENT NADH:QUINONE OXIDOREDUCTASE"/>
    <property type="match status" value="1"/>
</dbReference>
<evidence type="ECO:0000256" key="5">
    <source>
        <dbReference type="ARBA" id="ARBA00048542"/>
    </source>
</evidence>
<keyword evidence="1 6" id="KW-0285">Flavoprotein</keyword>
<evidence type="ECO:0000256" key="1">
    <source>
        <dbReference type="ARBA" id="ARBA00022630"/>
    </source>
</evidence>
<dbReference type="InterPro" id="IPR003680">
    <property type="entry name" value="Flavodoxin_fold"/>
</dbReference>
<comment type="cofactor">
    <cofactor evidence="6">
        <name>FMN</name>
        <dbReference type="ChEBI" id="CHEBI:58210"/>
    </cofactor>
    <text evidence="6">Binds 1 FMN per subunit.</text>
</comment>
<feature type="domain" description="Flavodoxin-like fold" evidence="7">
    <location>
        <begin position="2"/>
        <end position="190"/>
    </location>
</feature>
<comment type="function">
    <text evidence="6">Quinone reductase that provides resistance to thiol-specific stress caused by electrophilic quinones.</text>
</comment>
<dbReference type="Pfam" id="PF02525">
    <property type="entry name" value="Flavodoxin_2"/>
    <property type="match status" value="1"/>
</dbReference>
<feature type="binding site" evidence="6">
    <location>
        <begin position="16"/>
        <end position="18"/>
    </location>
    <ligand>
        <name>FMN</name>
        <dbReference type="ChEBI" id="CHEBI:58210"/>
    </ligand>
</feature>
<dbReference type="Proteomes" id="UP001595926">
    <property type="component" value="Unassembled WGS sequence"/>
</dbReference>
<feature type="binding site" evidence="6">
    <location>
        <begin position="89"/>
        <end position="92"/>
    </location>
    <ligand>
        <name>FMN</name>
        <dbReference type="ChEBI" id="CHEBI:58210"/>
    </ligand>
</feature>
<name>A0ABV9T8Z7_9GAMM</name>
<comment type="function">
    <text evidence="6">Also exhibits azoreductase activity. Catalyzes the reductive cleavage of the azo bond in aromatic azo compounds to the corresponding amines.</text>
</comment>
<comment type="similarity">
    <text evidence="6">Belongs to the azoreductase type 1 family.</text>
</comment>
<comment type="catalytic activity">
    <reaction evidence="5">
        <text>N,N-dimethyl-1,4-phenylenediamine + anthranilate + 2 NAD(+) = 2-(4-dimethylaminophenyl)diazenylbenzoate + 2 NADH + 2 H(+)</text>
        <dbReference type="Rhea" id="RHEA:55872"/>
        <dbReference type="ChEBI" id="CHEBI:15378"/>
        <dbReference type="ChEBI" id="CHEBI:15783"/>
        <dbReference type="ChEBI" id="CHEBI:16567"/>
        <dbReference type="ChEBI" id="CHEBI:57540"/>
        <dbReference type="ChEBI" id="CHEBI:57945"/>
        <dbReference type="ChEBI" id="CHEBI:71579"/>
        <dbReference type="EC" id="1.7.1.17"/>
    </reaction>
    <physiologicalReaction direction="right-to-left" evidence="5">
        <dbReference type="Rhea" id="RHEA:55874"/>
    </physiologicalReaction>
</comment>
<proteinExistence type="inferred from homology"/>
<evidence type="ECO:0000259" key="7">
    <source>
        <dbReference type="Pfam" id="PF02525"/>
    </source>
</evidence>
<dbReference type="EC" id="1.7.1.17" evidence="6"/>
<gene>
    <name evidence="6" type="primary">azoR</name>
    <name evidence="8" type="ORF">ACFPDQ_00635</name>
</gene>
<evidence type="ECO:0000313" key="8">
    <source>
        <dbReference type="EMBL" id="MFC4891552.1"/>
    </source>
</evidence>
<keyword evidence="3 6" id="KW-0560">Oxidoreductase</keyword>
<evidence type="ECO:0000256" key="2">
    <source>
        <dbReference type="ARBA" id="ARBA00022643"/>
    </source>
</evidence>
<keyword evidence="4 6" id="KW-0520">NAD</keyword>
<dbReference type="EMBL" id="JBHSJH010000001">
    <property type="protein sequence ID" value="MFC4891552.1"/>
    <property type="molecule type" value="Genomic_DNA"/>
</dbReference>
<evidence type="ECO:0000313" key="9">
    <source>
        <dbReference type="Proteomes" id="UP001595926"/>
    </source>
</evidence>
<reference evidence="9" key="1">
    <citation type="journal article" date="2019" name="Int. J. Syst. Evol. Microbiol.">
        <title>The Global Catalogue of Microorganisms (GCM) 10K type strain sequencing project: providing services to taxonomists for standard genome sequencing and annotation.</title>
        <authorList>
            <consortium name="The Broad Institute Genomics Platform"/>
            <consortium name="The Broad Institute Genome Sequencing Center for Infectious Disease"/>
            <person name="Wu L."/>
            <person name="Ma J."/>
        </authorList>
    </citation>
    <scope>NUCLEOTIDE SEQUENCE [LARGE SCALE GENOMIC DNA]</scope>
    <source>
        <strain evidence="9">CGMCC 1.13718</strain>
    </source>
</reference>
<sequence>MKKVLHIRTSSNLQKSFSRNVGNTLINHFKNIAPETQIIERDLVKDTINHLNPNFLNALFTNDEAGLALSNKLIDELFSADVIVIESPMYNFSIPSMLKAWIDHILIARKTFRYTENGPEGLVKGKKAILILSKGGVYREEPAKSLDYQEGYLQTILNFIGITDIEIIRIEGVAKKDIAEEVLLNQAKEKAKSIKL</sequence>
<keyword evidence="9" id="KW-1185">Reference proteome</keyword>
<comment type="subunit">
    <text evidence="6">Homodimer.</text>
</comment>
<dbReference type="InterPro" id="IPR029039">
    <property type="entry name" value="Flavoprotein-like_sf"/>
</dbReference>
<evidence type="ECO:0000256" key="6">
    <source>
        <dbReference type="HAMAP-Rule" id="MF_01216"/>
    </source>
</evidence>
<feature type="binding site" evidence="6">
    <location>
        <position position="10"/>
    </location>
    <ligand>
        <name>FMN</name>
        <dbReference type="ChEBI" id="CHEBI:58210"/>
    </ligand>
</feature>
<dbReference type="EC" id="1.6.5.-" evidence="6"/>
<accession>A0ABV9T8Z7</accession>
<dbReference type="SUPFAM" id="SSF52218">
    <property type="entry name" value="Flavoproteins"/>
    <property type="match status" value="1"/>
</dbReference>
<evidence type="ECO:0000256" key="3">
    <source>
        <dbReference type="ARBA" id="ARBA00023002"/>
    </source>
</evidence>
<dbReference type="HAMAP" id="MF_01216">
    <property type="entry name" value="Azoreductase_type1"/>
    <property type="match status" value="1"/>
</dbReference>